<feature type="transmembrane region" description="Helical" evidence="7">
    <location>
        <begin position="85"/>
        <end position="110"/>
    </location>
</feature>
<evidence type="ECO:0000259" key="8">
    <source>
        <dbReference type="PROSITE" id="PS50928"/>
    </source>
</evidence>
<keyword evidence="6 7" id="KW-0472">Membrane</keyword>
<keyword evidence="2 7" id="KW-0813">Transport</keyword>
<evidence type="ECO:0000313" key="10">
    <source>
        <dbReference type="Proteomes" id="UP000515811"/>
    </source>
</evidence>
<evidence type="ECO:0000256" key="6">
    <source>
        <dbReference type="ARBA" id="ARBA00023136"/>
    </source>
</evidence>
<evidence type="ECO:0000256" key="7">
    <source>
        <dbReference type="RuleBase" id="RU363032"/>
    </source>
</evidence>
<dbReference type="EMBL" id="CP060714">
    <property type="protein sequence ID" value="QNN59505.1"/>
    <property type="molecule type" value="Genomic_DNA"/>
</dbReference>
<evidence type="ECO:0000256" key="4">
    <source>
        <dbReference type="ARBA" id="ARBA00022692"/>
    </source>
</evidence>
<evidence type="ECO:0000313" key="9">
    <source>
        <dbReference type="EMBL" id="QNN59505.1"/>
    </source>
</evidence>
<evidence type="ECO:0000256" key="2">
    <source>
        <dbReference type="ARBA" id="ARBA00022448"/>
    </source>
</evidence>
<proteinExistence type="inferred from homology"/>
<gene>
    <name evidence="9" type="ORF">H9K76_07895</name>
</gene>
<dbReference type="PANTHER" id="PTHR30151:SF20">
    <property type="entry name" value="ABC TRANSPORTER PERMEASE PROTEIN HI_0355-RELATED"/>
    <property type="match status" value="1"/>
</dbReference>
<dbReference type="InterPro" id="IPR035906">
    <property type="entry name" value="MetI-like_sf"/>
</dbReference>
<feature type="transmembrane region" description="Helical" evidence="7">
    <location>
        <begin position="57"/>
        <end position="78"/>
    </location>
</feature>
<feature type="transmembrane region" description="Helical" evidence="7">
    <location>
        <begin position="211"/>
        <end position="230"/>
    </location>
</feature>
<comment type="subcellular location">
    <subcellularLocation>
        <location evidence="1 7">Cell membrane</location>
        <topology evidence="1 7">Multi-pass membrane protein</topology>
    </subcellularLocation>
</comment>
<dbReference type="KEGG" id="drg:H9K76_07895"/>
<keyword evidence="10" id="KW-1185">Reference proteome</keyword>
<feature type="transmembrane region" description="Helical" evidence="7">
    <location>
        <begin position="175"/>
        <end position="191"/>
    </location>
</feature>
<dbReference type="AlphaFoldDB" id="A0A7G9RV80"/>
<dbReference type="GO" id="GO:0005886">
    <property type="term" value="C:plasma membrane"/>
    <property type="evidence" value="ECO:0007669"/>
    <property type="project" value="UniProtKB-SubCell"/>
</dbReference>
<dbReference type="Proteomes" id="UP000515811">
    <property type="component" value="Chromosome"/>
</dbReference>
<evidence type="ECO:0000256" key="3">
    <source>
        <dbReference type="ARBA" id="ARBA00022475"/>
    </source>
</evidence>
<protein>
    <submittedName>
        <fullName evidence="9">ABC transporter permease</fullName>
    </submittedName>
</protein>
<dbReference type="InterPro" id="IPR000515">
    <property type="entry name" value="MetI-like"/>
</dbReference>
<dbReference type="Pfam" id="PF00528">
    <property type="entry name" value="BPD_transp_1"/>
    <property type="match status" value="1"/>
</dbReference>
<dbReference type="CDD" id="cd06261">
    <property type="entry name" value="TM_PBP2"/>
    <property type="match status" value="1"/>
</dbReference>
<dbReference type="PROSITE" id="PS50928">
    <property type="entry name" value="ABC_TM1"/>
    <property type="match status" value="1"/>
</dbReference>
<accession>A0A7G9RV80</accession>
<dbReference type="PANTHER" id="PTHR30151">
    <property type="entry name" value="ALKANE SULFONATE ABC TRANSPORTER-RELATED, MEMBRANE SUBUNIT"/>
    <property type="match status" value="1"/>
</dbReference>
<name>A0A7G9RV80_9BURK</name>
<evidence type="ECO:0000256" key="1">
    <source>
        <dbReference type="ARBA" id="ARBA00004651"/>
    </source>
</evidence>
<organism evidence="9 10">
    <name type="scientific">Diaphorobacter ruginosibacter</name>
    <dbReference type="NCBI Taxonomy" id="1715720"/>
    <lineage>
        <taxon>Bacteria</taxon>
        <taxon>Pseudomonadati</taxon>
        <taxon>Pseudomonadota</taxon>
        <taxon>Betaproteobacteria</taxon>
        <taxon>Burkholderiales</taxon>
        <taxon>Comamonadaceae</taxon>
        <taxon>Diaphorobacter</taxon>
    </lineage>
</organism>
<evidence type="ECO:0000256" key="5">
    <source>
        <dbReference type="ARBA" id="ARBA00022989"/>
    </source>
</evidence>
<keyword evidence="3" id="KW-1003">Cell membrane</keyword>
<comment type="similarity">
    <text evidence="7">Belongs to the binding-protein-dependent transport system permease family.</text>
</comment>
<feature type="transmembrane region" description="Helical" evidence="7">
    <location>
        <begin position="116"/>
        <end position="137"/>
    </location>
</feature>
<dbReference type="SUPFAM" id="SSF161098">
    <property type="entry name" value="MetI-like"/>
    <property type="match status" value="1"/>
</dbReference>
<feature type="domain" description="ABC transmembrane type-1" evidence="8">
    <location>
        <begin position="50"/>
        <end position="230"/>
    </location>
</feature>
<keyword evidence="5 7" id="KW-1133">Transmembrane helix</keyword>
<keyword evidence="4 7" id="KW-0812">Transmembrane</keyword>
<reference evidence="9 10" key="1">
    <citation type="submission" date="2020-08" db="EMBL/GenBank/DDBJ databases">
        <title>Genome sequence of Diaphorobacter ruginosibacter DSM 27467T.</title>
        <authorList>
            <person name="Hyun D.-W."/>
            <person name="Bae J.-W."/>
        </authorList>
    </citation>
    <scope>NUCLEOTIDE SEQUENCE [LARGE SCALE GENOMIC DNA]</scope>
    <source>
        <strain evidence="9 10">DSM 27467</strain>
    </source>
</reference>
<dbReference type="Gene3D" id="1.10.3720.10">
    <property type="entry name" value="MetI-like"/>
    <property type="match status" value="1"/>
</dbReference>
<sequence>MIDPLILAVILAVLWQQSVNWFSIKPYLLPPLSQVLESLWTNRVALLSESWVTIKEVLAGFVLAVVGGVLLGLLIYAIPLAKRALYPLVVVFQGLPKIALAPLMVIWFGYGDTSKVLMAFLFAFFPVTVATLGGLAGTPAHLIEHFRAIGAPPGMTFRKLLVPAAMPSIMDGCRAAMPLAVIGAIVGEFVGSEHGLGHLILEANANARTDYLFAALIVISVVAGTLYAVVELAAKRVWWRGL</sequence>
<dbReference type="GO" id="GO:0055085">
    <property type="term" value="P:transmembrane transport"/>
    <property type="evidence" value="ECO:0007669"/>
    <property type="project" value="InterPro"/>
</dbReference>